<dbReference type="GO" id="GO:0003682">
    <property type="term" value="F:chromatin binding"/>
    <property type="evidence" value="ECO:0007669"/>
    <property type="project" value="TreeGrafter"/>
</dbReference>
<dbReference type="PANTHER" id="PTHR11199:SF0">
    <property type="entry name" value="LD34181P-RELATED"/>
    <property type="match status" value="1"/>
</dbReference>
<dbReference type="VEuPathDB" id="FungiDB:SPAR_I01310"/>
<accession>A0A8B8UTI6</accession>
<dbReference type="GO" id="GO:0005634">
    <property type="term" value="C:nucleus"/>
    <property type="evidence" value="ECO:0007669"/>
    <property type="project" value="TreeGrafter"/>
</dbReference>
<dbReference type="InterPro" id="IPR048610">
    <property type="entry name" value="SCC3_C"/>
</dbReference>
<dbReference type="Pfam" id="PF21767">
    <property type="entry name" value="SCC3_C"/>
    <property type="match status" value="1"/>
</dbReference>
<evidence type="ECO:0000259" key="2">
    <source>
        <dbReference type="PROSITE" id="PS51425"/>
    </source>
</evidence>
<feature type="compositionally biased region" description="Acidic residues" evidence="1">
    <location>
        <begin position="45"/>
        <end position="75"/>
    </location>
</feature>
<dbReference type="OrthoDB" id="498590at2759"/>
<dbReference type="KEGG" id="spao:SPAR_I01310"/>
<feature type="compositionally biased region" description="Acidic residues" evidence="1">
    <location>
        <begin position="17"/>
        <end position="26"/>
    </location>
</feature>
<feature type="compositionally biased region" description="Basic residues" evidence="1">
    <location>
        <begin position="80"/>
        <end position="90"/>
    </location>
</feature>
<dbReference type="PROSITE" id="PS51425">
    <property type="entry name" value="SCD"/>
    <property type="match status" value="1"/>
</dbReference>
<reference evidence="3" key="4">
    <citation type="submission" date="2025-08" db="UniProtKB">
        <authorList>
            <consortium name="RefSeq"/>
        </authorList>
    </citation>
    <scope>IDENTIFICATION</scope>
    <source>
        <strain evidence="3">CBS432</strain>
    </source>
</reference>
<dbReference type="RefSeq" id="XP_033767016.1">
    <property type="nucleotide sequence ID" value="XM_033911125.1"/>
</dbReference>
<evidence type="ECO:0000256" key="1">
    <source>
        <dbReference type="SAM" id="MobiDB-lite"/>
    </source>
</evidence>
<reference evidence="3" key="3">
    <citation type="submission" date="2025-07" db="EMBL/GenBank/DDBJ databases">
        <authorList>
            <consortium name="NCBI Genome Project"/>
        </authorList>
    </citation>
    <scope>NUCLEOTIDE SEQUENCE</scope>
    <source>
        <strain evidence="3">CBS432</strain>
    </source>
</reference>
<sequence length="1154" mass="133299">MAAVRRSTRIRTKSQATEEEGSDDEQNTSVQHVESDKITAKAQREEEEEEEEDNGESEESSSEDDYEDQDDDDYVDTATAKRKSRKRKSKSASNTSSKRQKKKPTSTQKSAASHAPVYHRSKKDQDQYLEIAKDFQPTELFEILSTSEDVSIEELLREWLETYTENRDKFLQEFINLLLNCCGSVARVEDHDVHSNESSNETIGEIQLLFQRQKLHEFYLLVSKENKKRKNFRMGPLYQNFAEFMTKLLEVANDLQLLYVESDEDDTQIVTGNLVLDLLTWLSSFSVCKIRCFRYISTLTLYLFQDYLTQQAVNLEKNYLAKLTRQLSLEEKKKRPNRKTLEKLESTIAETHGSKVVIESIIDNIIKLCFVHRYKDVSDLIRSESMLHLSIWIKNYPEYFLKVTFLKYFGWLLSDNSVSVRLQVTKILPHLIIQNHNSKSTDNSAIRQVFERFKTKILEVAIRDVNLDVRIHSIQVLTEASSLGYLDDSEILIISSLMFDEEFDPFRTSSFNRRSKFLSTVAKFLARVINEKFEEFIKTHEDLPKEVDGLEVGSVVQVGIFTKILNDSLIYHLKDSAEVDSRTKIRMLTQAAEFLSPYISTHLKTICNLLISDTESNELIQTLQNSTDNNNDNDDVDDEELDITPLFPIDRNSTILYLNVFHGLCAGSNNPKIQTKDSVKEIVLPLFYDLLNATSIESADILCPLLESFMTFSLDDWISIGYETELKKITDKTVKAFMDSTIGDSKVDMKYDIFAKFIHHIHHFEKKELQEKLLNQITTLTIHLKKFLEEKMEPNNSRDDYKDLTCSLYELYINKLTILGRDYPIEVDEELLQLFLNNFVSRIPIIFQSFDDSTAQEINFKILVLLATWNLEKWREIIEKVTDHENSTPKNLRSVWKPIAAIIGRLNTLVTSLAAINETSENINSLFYLKWSASTSLMDIIVAIKVFELKLPADATSWKYSMSEQFPFYLHDNASKVLLEVFLYLESLFAKQIDVQLERVADEDANLNDLPETGFFNNIETEFLLFTVKLKGLMKLNILDERFASRMALNKEKLGPLFKKIVDDTIMESPESNEKNKQKAKSNQTQKEKDLPLQPNSERETDHANIEKNDSDIPMTNDLEPIEESSQDNSELAPIEEHPTVVDAIDNSDAMTQD</sequence>
<dbReference type="GeneID" id="54631335"/>
<protein>
    <submittedName>
        <fullName evidence="3">Cohesin subunit IRR1</fullName>
    </submittedName>
</protein>
<feature type="region of interest" description="Disordered" evidence="1">
    <location>
        <begin position="1068"/>
        <end position="1154"/>
    </location>
</feature>
<dbReference type="GO" id="GO:0008278">
    <property type="term" value="C:cohesin complex"/>
    <property type="evidence" value="ECO:0007669"/>
    <property type="project" value="TreeGrafter"/>
</dbReference>
<feature type="region of interest" description="Disordered" evidence="1">
    <location>
        <begin position="1"/>
        <end position="123"/>
    </location>
</feature>
<organism evidence="3">
    <name type="scientific">Saccharomyces paradoxus</name>
    <name type="common">Yeast</name>
    <name type="synonym">Saccharomyces douglasii</name>
    <dbReference type="NCBI Taxonomy" id="27291"/>
    <lineage>
        <taxon>Eukaryota</taxon>
        <taxon>Fungi</taxon>
        <taxon>Dikarya</taxon>
        <taxon>Ascomycota</taxon>
        <taxon>Saccharomycotina</taxon>
        <taxon>Saccharomycetes</taxon>
        <taxon>Saccharomycetales</taxon>
        <taxon>Saccharomycetaceae</taxon>
        <taxon>Saccharomyces</taxon>
    </lineage>
</organism>
<dbReference type="PANTHER" id="PTHR11199">
    <property type="entry name" value="STROMAL ANTIGEN"/>
    <property type="match status" value="1"/>
</dbReference>
<dbReference type="SUPFAM" id="SSF48371">
    <property type="entry name" value="ARM repeat"/>
    <property type="match status" value="1"/>
</dbReference>
<dbReference type="Pfam" id="PF08514">
    <property type="entry name" value="STAG"/>
    <property type="match status" value="1"/>
</dbReference>
<proteinExistence type="predicted"/>
<dbReference type="InterPro" id="IPR020839">
    <property type="entry name" value="SCD"/>
</dbReference>
<reference evidence="3" key="1">
    <citation type="journal article" date="2017" name="Nat. Genet.">
        <title>Contrasting evolutionary genome dynamics between domesticated and wild yeasts.</title>
        <authorList>
            <person name="Yue J.X."/>
            <person name="Li J."/>
            <person name="Aigrain L."/>
            <person name="Hallin J."/>
            <person name="Persson K."/>
            <person name="Oliver K."/>
            <person name="Bergstrom A."/>
            <person name="Coupland P."/>
            <person name="Warringer J."/>
            <person name="Lagomarsino M.C."/>
            <person name="Fischer G."/>
            <person name="Durbin R."/>
            <person name="Liti G."/>
        </authorList>
    </citation>
    <scope>NUCLEOTIDE SEQUENCE</scope>
    <source>
        <strain evidence="3">CBS432</strain>
    </source>
</reference>
<feature type="compositionally biased region" description="Basic and acidic residues" evidence="1">
    <location>
        <begin position="1086"/>
        <end position="1111"/>
    </location>
</feature>
<dbReference type="InterPro" id="IPR013721">
    <property type="entry name" value="STAG"/>
</dbReference>
<dbReference type="AlphaFoldDB" id="A0A8B8UTI6"/>
<dbReference type="Pfam" id="PF21581">
    <property type="entry name" value="SCD"/>
    <property type="match status" value="1"/>
</dbReference>
<feature type="compositionally biased region" description="Basic and acidic residues" evidence="1">
    <location>
        <begin position="33"/>
        <end position="44"/>
    </location>
</feature>
<feature type="domain" description="SCD" evidence="2">
    <location>
        <begin position="370"/>
        <end position="460"/>
    </location>
</feature>
<dbReference type="GO" id="GO:0000785">
    <property type="term" value="C:chromatin"/>
    <property type="evidence" value="ECO:0007669"/>
    <property type="project" value="TreeGrafter"/>
</dbReference>
<feature type="compositionally biased region" description="Basic residues" evidence="1">
    <location>
        <begin position="1"/>
        <end position="12"/>
    </location>
</feature>
<dbReference type="InterPro" id="IPR016024">
    <property type="entry name" value="ARM-type_fold"/>
</dbReference>
<gene>
    <name evidence="3" type="primary">IRR1</name>
    <name evidence="3" type="ORF">SPAR_I01310</name>
</gene>
<dbReference type="InterPro" id="IPR039662">
    <property type="entry name" value="Cohesin_Scc3/SA"/>
</dbReference>
<dbReference type="GO" id="GO:0007062">
    <property type="term" value="P:sister chromatid cohesion"/>
    <property type="evidence" value="ECO:0007669"/>
    <property type="project" value="UniProtKB-ARBA"/>
</dbReference>
<reference evidence="3" key="2">
    <citation type="submission" date="2020-01" db="EMBL/GenBank/DDBJ databases">
        <title>Population-level Yeast Reference Genomes.</title>
        <authorList>
            <person name="Yue J.-X."/>
        </authorList>
    </citation>
    <scope>NUCLEOTIDE SEQUENCE</scope>
    <source>
        <strain evidence="3">CBS432</strain>
    </source>
</reference>
<evidence type="ECO:0000313" key="3">
    <source>
        <dbReference type="RefSeq" id="XP_033767016.1"/>
    </source>
</evidence>
<name>A0A8B8UTI6_SACPA</name>